<evidence type="ECO:0000256" key="1">
    <source>
        <dbReference type="SAM" id="MobiDB-lite"/>
    </source>
</evidence>
<dbReference type="EMBL" id="JBBHLL010000398">
    <property type="protein sequence ID" value="KAK7803930.1"/>
    <property type="molecule type" value="Genomic_DNA"/>
</dbReference>
<evidence type="ECO:0000313" key="2">
    <source>
        <dbReference type="EMBL" id="KAK7803930.1"/>
    </source>
</evidence>
<keyword evidence="3" id="KW-1185">Reference proteome</keyword>
<organism evidence="2 3">
    <name type="scientific">Myodes glareolus</name>
    <name type="common">Bank vole</name>
    <name type="synonym">Clethrionomys glareolus</name>
    <dbReference type="NCBI Taxonomy" id="447135"/>
    <lineage>
        <taxon>Eukaryota</taxon>
        <taxon>Metazoa</taxon>
        <taxon>Chordata</taxon>
        <taxon>Craniata</taxon>
        <taxon>Vertebrata</taxon>
        <taxon>Euteleostomi</taxon>
        <taxon>Mammalia</taxon>
        <taxon>Eutheria</taxon>
        <taxon>Euarchontoglires</taxon>
        <taxon>Glires</taxon>
        <taxon>Rodentia</taxon>
        <taxon>Myomorpha</taxon>
        <taxon>Muroidea</taxon>
        <taxon>Cricetidae</taxon>
        <taxon>Arvicolinae</taxon>
        <taxon>Myodes</taxon>
    </lineage>
</organism>
<name>A0AAW0HPM5_MYOGA</name>
<evidence type="ECO:0000313" key="3">
    <source>
        <dbReference type="Proteomes" id="UP001488838"/>
    </source>
</evidence>
<feature type="region of interest" description="Disordered" evidence="1">
    <location>
        <begin position="243"/>
        <end position="296"/>
    </location>
</feature>
<dbReference type="AlphaFoldDB" id="A0AAW0HPM5"/>
<protein>
    <submittedName>
        <fullName evidence="2">Uncharacterized protein</fullName>
    </submittedName>
</protein>
<proteinExistence type="predicted"/>
<accession>A0AAW0HPM5</accession>
<dbReference type="Proteomes" id="UP001488838">
    <property type="component" value="Unassembled WGS sequence"/>
</dbReference>
<comment type="caution">
    <text evidence="2">The sequence shown here is derived from an EMBL/GenBank/DDBJ whole genome shotgun (WGS) entry which is preliminary data.</text>
</comment>
<feature type="compositionally biased region" description="Basic and acidic residues" evidence="1">
    <location>
        <begin position="278"/>
        <end position="290"/>
    </location>
</feature>
<reference evidence="2 3" key="1">
    <citation type="journal article" date="2023" name="bioRxiv">
        <title>Conserved and derived expression patterns and positive selection on dental genes reveal complex evolutionary context of ever-growing rodent molars.</title>
        <authorList>
            <person name="Calamari Z.T."/>
            <person name="Song A."/>
            <person name="Cohen E."/>
            <person name="Akter M."/>
            <person name="Roy R.D."/>
            <person name="Hallikas O."/>
            <person name="Christensen M.M."/>
            <person name="Li P."/>
            <person name="Marangoni P."/>
            <person name="Jernvall J."/>
            <person name="Klein O.D."/>
        </authorList>
    </citation>
    <scope>NUCLEOTIDE SEQUENCE [LARGE SCALE GENOMIC DNA]</scope>
    <source>
        <strain evidence="2">V071</strain>
    </source>
</reference>
<gene>
    <name evidence="2" type="ORF">U0070_020147</name>
</gene>
<sequence>MAVVRRPDSATQGSRSPTVTRLMLAVEPTMDGDFPPHELPPPGGGIQLQNRLLHCPWWSSFSPASYPTFSSENQQFMGSTPFLDGQSCPDTSYPTTATVPSFFSKSSDFPQGPEPSLRLPVFSRTDGTGFKATLGREDRATQTGLGILELRSAVTGLCDFTSGLYLKKVGPRVEGPKLVTCLHLPHLPVLLVALNPMEQEGARLEPSVTTEQKGREECLSEGPELRRQPHLSEFRVFTGRLQASAQADTPSPQPSRPLLTAQFEPGVGTENPAVPGTSREETLRQLETKHKPQVFW</sequence>